<keyword evidence="8 12" id="KW-0694">RNA-binding</keyword>
<dbReference type="InterPro" id="IPR000571">
    <property type="entry name" value="Znf_CCCH"/>
</dbReference>
<evidence type="ECO:0000259" key="15">
    <source>
        <dbReference type="PROSITE" id="PS50102"/>
    </source>
</evidence>
<gene>
    <name evidence="17" type="ORF">CPRI1469_LOCUS7205</name>
</gene>
<organism evidence="17">
    <name type="scientific">Chloropicon primus</name>
    <dbReference type="NCBI Taxonomy" id="1764295"/>
    <lineage>
        <taxon>Eukaryota</taxon>
        <taxon>Viridiplantae</taxon>
        <taxon>Chlorophyta</taxon>
        <taxon>Chloropicophyceae</taxon>
        <taxon>Chloropicales</taxon>
        <taxon>Chloropicaceae</taxon>
        <taxon>Chloropicon</taxon>
    </lineage>
</organism>
<evidence type="ECO:0000256" key="14">
    <source>
        <dbReference type="SAM" id="MobiDB-lite"/>
    </source>
</evidence>
<evidence type="ECO:0000256" key="12">
    <source>
        <dbReference type="PROSITE-ProRule" id="PRU00176"/>
    </source>
</evidence>
<evidence type="ECO:0000256" key="5">
    <source>
        <dbReference type="ARBA" id="ARBA00022728"/>
    </source>
</evidence>
<feature type="compositionally biased region" description="Acidic residues" evidence="14">
    <location>
        <begin position="294"/>
        <end position="309"/>
    </location>
</feature>
<dbReference type="Pfam" id="PF00076">
    <property type="entry name" value="RRM_1"/>
    <property type="match status" value="1"/>
</dbReference>
<feature type="domain" description="RRM" evidence="15">
    <location>
        <begin position="175"/>
        <end position="251"/>
    </location>
</feature>
<comment type="subcellular location">
    <subcellularLocation>
        <location evidence="1">Nucleus</location>
    </subcellularLocation>
</comment>
<dbReference type="PROSITE" id="PS50102">
    <property type="entry name" value="RRM"/>
    <property type="match status" value="1"/>
</dbReference>
<dbReference type="InterPro" id="IPR012677">
    <property type="entry name" value="Nucleotide-bd_a/b_plait_sf"/>
</dbReference>
<comment type="similarity">
    <text evidence="2">Belongs to the RRM CWC2 family.</text>
</comment>
<feature type="domain" description="C3H1-type" evidence="16">
    <location>
        <begin position="75"/>
        <end position="97"/>
    </location>
</feature>
<evidence type="ECO:0000256" key="8">
    <source>
        <dbReference type="ARBA" id="ARBA00022884"/>
    </source>
</evidence>
<evidence type="ECO:0000256" key="4">
    <source>
        <dbReference type="ARBA" id="ARBA00022723"/>
    </source>
</evidence>
<dbReference type="AlphaFoldDB" id="A0A7S2T5J2"/>
<keyword evidence="3" id="KW-0507">mRNA processing</keyword>
<feature type="compositionally biased region" description="Basic and acidic residues" evidence="14">
    <location>
        <begin position="1"/>
        <end position="15"/>
    </location>
</feature>
<dbReference type="Pfam" id="PF16131">
    <property type="entry name" value="Torus"/>
    <property type="match status" value="1"/>
</dbReference>
<dbReference type="Gene3D" id="3.30.70.330">
    <property type="match status" value="1"/>
</dbReference>
<name>A0A7S2T5J2_9CHLO</name>
<evidence type="ECO:0000313" key="17">
    <source>
        <dbReference type="EMBL" id="CAD9718340.1"/>
    </source>
</evidence>
<dbReference type="PANTHER" id="PTHR14089:SF2">
    <property type="entry name" value="PRE-MRNA-SPLICING FACTOR CWC2"/>
    <property type="match status" value="1"/>
</dbReference>
<sequence length="369" mass="41637">MVRPGRAERPARRQVDSPVAGSSGAGGDYNIWYHKSSWGKELGNYNKRRVRAVTKCNLDLDSGYTRGDDQQVPYICLHFARGSCFLGDQCSYLHRRPTPWDQARLDLTHDIFGRERHREDRADMGGVGCMNRENRTLYVNFEGASSYGEFRHSPIIPFGQITKTPLSQSADFPHHTTQTRNVGYEKLQKMIRKTFEQFGTVETLSVKMQKAIAFVTYDIRASAEFAKECMSSQSLLGSTLNEVLDVRWSYDDANPMAVLKKKRKAEEELAAAVQKKIDSEEQKRGARPPSKDVADEEDDIDRYLDDDPYYDLPAEEEKQQEEGGDRAQGEADAVAPRGEGKEEQKEAAKMEEEGVNPLGLIADYGSDSD</sequence>
<dbReference type="GO" id="GO:0008270">
    <property type="term" value="F:zinc ion binding"/>
    <property type="evidence" value="ECO:0007669"/>
    <property type="project" value="UniProtKB-KW"/>
</dbReference>
<dbReference type="GO" id="GO:0071007">
    <property type="term" value="C:U2-type catalytic step 2 spliceosome"/>
    <property type="evidence" value="ECO:0007669"/>
    <property type="project" value="TreeGrafter"/>
</dbReference>
<dbReference type="InterPro" id="IPR039171">
    <property type="entry name" value="Cwc2/Slt11"/>
</dbReference>
<dbReference type="GO" id="GO:0017070">
    <property type="term" value="F:U6 snRNA binding"/>
    <property type="evidence" value="ECO:0007669"/>
    <property type="project" value="TreeGrafter"/>
</dbReference>
<feature type="compositionally biased region" description="Basic and acidic residues" evidence="14">
    <location>
        <begin position="275"/>
        <end position="293"/>
    </location>
</feature>
<dbReference type="GO" id="GO:0008380">
    <property type="term" value="P:RNA splicing"/>
    <property type="evidence" value="ECO:0007669"/>
    <property type="project" value="UniProtKB-KW"/>
</dbReference>
<dbReference type="GO" id="GO:0071006">
    <property type="term" value="C:U2-type catalytic step 1 spliceosome"/>
    <property type="evidence" value="ECO:0007669"/>
    <property type="project" value="TreeGrafter"/>
</dbReference>
<keyword evidence="11" id="KW-0131">Cell cycle</keyword>
<dbReference type="PANTHER" id="PTHR14089">
    <property type="entry name" value="PRE-MRNA-SPLICING FACTOR RBM22"/>
    <property type="match status" value="1"/>
</dbReference>
<feature type="zinc finger region" description="C3H1-type" evidence="13">
    <location>
        <begin position="75"/>
        <end position="97"/>
    </location>
</feature>
<dbReference type="InterPro" id="IPR032297">
    <property type="entry name" value="Torus"/>
</dbReference>
<accession>A0A7S2T5J2</accession>
<keyword evidence="7 13" id="KW-0862">Zinc</keyword>
<evidence type="ECO:0000256" key="11">
    <source>
        <dbReference type="ARBA" id="ARBA00023306"/>
    </source>
</evidence>
<evidence type="ECO:0008006" key="18">
    <source>
        <dbReference type="Google" id="ProtNLM"/>
    </source>
</evidence>
<dbReference type="GO" id="GO:0036002">
    <property type="term" value="F:pre-mRNA binding"/>
    <property type="evidence" value="ECO:0007669"/>
    <property type="project" value="TreeGrafter"/>
</dbReference>
<dbReference type="EMBL" id="HBHL01010882">
    <property type="protein sequence ID" value="CAD9718340.1"/>
    <property type="molecule type" value="Transcribed_RNA"/>
</dbReference>
<dbReference type="SUPFAM" id="SSF90229">
    <property type="entry name" value="CCCH zinc finger"/>
    <property type="match status" value="1"/>
</dbReference>
<evidence type="ECO:0000256" key="1">
    <source>
        <dbReference type="ARBA" id="ARBA00004123"/>
    </source>
</evidence>
<evidence type="ECO:0000259" key="16">
    <source>
        <dbReference type="PROSITE" id="PS50103"/>
    </source>
</evidence>
<proteinExistence type="inferred from homology"/>
<protein>
    <recommendedName>
        <fullName evidence="18">Pre-mRNA-splicing factor CWC2</fullName>
    </recommendedName>
</protein>
<keyword evidence="5" id="KW-0747">Spliceosome</keyword>
<keyword evidence="6 13" id="KW-0863">Zinc-finger</keyword>
<dbReference type="PROSITE" id="PS50103">
    <property type="entry name" value="ZF_C3H1"/>
    <property type="match status" value="1"/>
</dbReference>
<feature type="compositionally biased region" description="Basic and acidic residues" evidence="14">
    <location>
        <begin position="315"/>
        <end position="329"/>
    </location>
</feature>
<feature type="region of interest" description="Disordered" evidence="14">
    <location>
        <begin position="274"/>
        <end position="369"/>
    </location>
</feature>
<reference evidence="17" key="1">
    <citation type="submission" date="2021-01" db="EMBL/GenBank/DDBJ databases">
        <authorList>
            <person name="Corre E."/>
            <person name="Pelletier E."/>
            <person name="Niang G."/>
            <person name="Scheremetjew M."/>
            <person name="Finn R."/>
            <person name="Kale V."/>
            <person name="Holt S."/>
            <person name="Cochrane G."/>
            <person name="Meng A."/>
            <person name="Brown T."/>
            <person name="Cohen L."/>
        </authorList>
    </citation>
    <scope>NUCLEOTIDE SEQUENCE</scope>
    <source>
        <strain evidence="17">CCMP1205</strain>
    </source>
</reference>
<keyword evidence="9" id="KW-0508">mRNA splicing</keyword>
<evidence type="ECO:0000256" key="2">
    <source>
        <dbReference type="ARBA" id="ARBA00008024"/>
    </source>
</evidence>
<feature type="region of interest" description="Disordered" evidence="14">
    <location>
        <begin position="1"/>
        <end position="22"/>
    </location>
</feature>
<feature type="compositionally biased region" description="Basic and acidic residues" evidence="14">
    <location>
        <begin position="338"/>
        <end position="352"/>
    </location>
</feature>
<dbReference type="GO" id="GO:0000974">
    <property type="term" value="C:Prp19 complex"/>
    <property type="evidence" value="ECO:0007669"/>
    <property type="project" value="TreeGrafter"/>
</dbReference>
<evidence type="ECO:0000256" key="3">
    <source>
        <dbReference type="ARBA" id="ARBA00022664"/>
    </source>
</evidence>
<keyword evidence="10" id="KW-0539">Nucleus</keyword>
<dbReference type="InterPro" id="IPR000504">
    <property type="entry name" value="RRM_dom"/>
</dbReference>
<evidence type="ECO:0000256" key="13">
    <source>
        <dbReference type="PROSITE-ProRule" id="PRU00723"/>
    </source>
</evidence>
<evidence type="ECO:0000256" key="9">
    <source>
        <dbReference type="ARBA" id="ARBA00023187"/>
    </source>
</evidence>
<evidence type="ECO:0000256" key="6">
    <source>
        <dbReference type="ARBA" id="ARBA00022771"/>
    </source>
</evidence>
<dbReference type="InterPro" id="IPR035979">
    <property type="entry name" value="RBD_domain_sf"/>
</dbReference>
<dbReference type="InterPro" id="IPR036855">
    <property type="entry name" value="Znf_CCCH_sf"/>
</dbReference>
<dbReference type="SUPFAM" id="SSF54928">
    <property type="entry name" value="RNA-binding domain, RBD"/>
    <property type="match status" value="1"/>
</dbReference>
<keyword evidence="4 13" id="KW-0479">Metal-binding</keyword>
<evidence type="ECO:0000256" key="10">
    <source>
        <dbReference type="ARBA" id="ARBA00023242"/>
    </source>
</evidence>
<evidence type="ECO:0000256" key="7">
    <source>
        <dbReference type="ARBA" id="ARBA00022833"/>
    </source>
</evidence>
<dbReference type="GO" id="GO:0006397">
    <property type="term" value="P:mRNA processing"/>
    <property type="evidence" value="ECO:0007669"/>
    <property type="project" value="UniProtKB-KW"/>
</dbReference>